<comment type="caution">
    <text evidence="3">The sequence shown here is derived from an EMBL/GenBank/DDBJ whole genome shotgun (WGS) entry which is preliminary data.</text>
</comment>
<accession>A0A080ZMT4</accession>
<evidence type="ECO:0000313" key="3">
    <source>
        <dbReference type="EMBL" id="ETO67945.1"/>
    </source>
</evidence>
<proteinExistence type="predicted"/>
<dbReference type="AlphaFoldDB" id="A0A080ZMT4"/>
<evidence type="ECO:0000256" key="1">
    <source>
        <dbReference type="SAM" id="MobiDB-lite"/>
    </source>
</evidence>
<dbReference type="InterPro" id="IPR001478">
    <property type="entry name" value="PDZ"/>
</dbReference>
<dbReference type="SUPFAM" id="SSF50156">
    <property type="entry name" value="PDZ domain-like"/>
    <property type="match status" value="1"/>
</dbReference>
<sequence length="353" mass="39087">MEALAQPVPMEAPQDAQQEQQTQPPVAEEQSAQNSQQILDQQAQEQQTQVPAQVPEGLGQHQQSLQPALPQPQQPQQIPQPPQQQNFVSSGYDAASMNPVAASQQMQMPQQFQPQQQYNPLYQQYNAQQQQYNPQQTPQQQQMNAYNLKAPSTMAFGASSAPAEERATHLLAACESCLVVTRIPGVDMSFRRIMERKCPRCGGTLVLPQEVMEMLILYGNFVPESAAVTLVLGTMVLHPSLRADFMAAAMNDLLTPLQTDFVYDVAVPKRPDGLGMSLRMNQGNLVVGGFIDFENNQESPSVAARIIAVDDILVAINKKSITSWTFEKSISMLAHAASPVYLTFRRRQPVMLL</sequence>
<dbReference type="Pfam" id="PF00595">
    <property type="entry name" value="PDZ"/>
    <property type="match status" value="1"/>
</dbReference>
<dbReference type="Gene3D" id="2.30.42.10">
    <property type="match status" value="1"/>
</dbReference>
<dbReference type="Proteomes" id="UP000028582">
    <property type="component" value="Unassembled WGS sequence"/>
</dbReference>
<dbReference type="SMART" id="SM00228">
    <property type="entry name" value="PDZ"/>
    <property type="match status" value="1"/>
</dbReference>
<evidence type="ECO:0000313" key="4">
    <source>
        <dbReference type="Proteomes" id="UP000028582"/>
    </source>
</evidence>
<feature type="compositionally biased region" description="Pro residues" evidence="1">
    <location>
        <begin position="69"/>
        <end position="82"/>
    </location>
</feature>
<name>A0A080ZMT4_PHYNI</name>
<dbReference type="InterPro" id="IPR036034">
    <property type="entry name" value="PDZ_sf"/>
</dbReference>
<dbReference type="EMBL" id="ANJA01002806">
    <property type="protein sequence ID" value="ETO67945.1"/>
    <property type="molecule type" value="Genomic_DNA"/>
</dbReference>
<evidence type="ECO:0000259" key="2">
    <source>
        <dbReference type="PROSITE" id="PS50106"/>
    </source>
</evidence>
<dbReference type="PROSITE" id="PS50106">
    <property type="entry name" value="PDZ"/>
    <property type="match status" value="1"/>
</dbReference>
<protein>
    <recommendedName>
        <fullName evidence="2">PDZ domain-containing protein</fullName>
    </recommendedName>
</protein>
<dbReference type="OrthoDB" id="152740at2759"/>
<feature type="region of interest" description="Disordered" evidence="1">
    <location>
        <begin position="1"/>
        <end position="90"/>
    </location>
</feature>
<gene>
    <name evidence="3" type="ORF">F444_15180</name>
</gene>
<reference evidence="3 4" key="1">
    <citation type="submission" date="2013-11" db="EMBL/GenBank/DDBJ databases">
        <title>The Genome Sequence of Phytophthora parasitica P1976.</title>
        <authorList>
            <consortium name="The Broad Institute Genomics Platform"/>
            <person name="Russ C."/>
            <person name="Tyler B."/>
            <person name="Panabieres F."/>
            <person name="Shan W."/>
            <person name="Tripathy S."/>
            <person name="Grunwald N."/>
            <person name="Machado M."/>
            <person name="Johnson C.S."/>
            <person name="Walker B."/>
            <person name="Young S."/>
            <person name="Zeng Q."/>
            <person name="Gargeya S."/>
            <person name="Fitzgerald M."/>
            <person name="Haas B."/>
            <person name="Abouelleil A."/>
            <person name="Allen A.W."/>
            <person name="Alvarado L."/>
            <person name="Arachchi H.M."/>
            <person name="Berlin A.M."/>
            <person name="Chapman S.B."/>
            <person name="Gainer-Dewar J."/>
            <person name="Goldberg J."/>
            <person name="Griggs A."/>
            <person name="Gujja S."/>
            <person name="Hansen M."/>
            <person name="Howarth C."/>
            <person name="Imamovic A."/>
            <person name="Ireland A."/>
            <person name="Larimer J."/>
            <person name="McCowan C."/>
            <person name="Murphy C."/>
            <person name="Pearson M."/>
            <person name="Poon T.W."/>
            <person name="Priest M."/>
            <person name="Roberts A."/>
            <person name="Saif S."/>
            <person name="Shea T."/>
            <person name="Sisk P."/>
            <person name="Sykes S."/>
            <person name="Wortman J."/>
            <person name="Nusbaum C."/>
            <person name="Birren B."/>
        </authorList>
    </citation>
    <scope>NUCLEOTIDE SEQUENCE [LARGE SCALE GENOMIC DNA]</scope>
    <source>
        <strain evidence="3 4">P1976</strain>
    </source>
</reference>
<feature type="compositionally biased region" description="Low complexity" evidence="1">
    <location>
        <begin position="9"/>
        <end position="53"/>
    </location>
</feature>
<feature type="domain" description="PDZ" evidence="2">
    <location>
        <begin position="264"/>
        <end position="348"/>
    </location>
</feature>
<organism evidence="3 4">
    <name type="scientific">Phytophthora nicotianae P1976</name>
    <dbReference type="NCBI Taxonomy" id="1317066"/>
    <lineage>
        <taxon>Eukaryota</taxon>
        <taxon>Sar</taxon>
        <taxon>Stramenopiles</taxon>
        <taxon>Oomycota</taxon>
        <taxon>Peronosporomycetes</taxon>
        <taxon>Peronosporales</taxon>
        <taxon>Peronosporaceae</taxon>
        <taxon>Phytophthora</taxon>
    </lineage>
</organism>